<organism evidence="1 2">
    <name type="scientific">Breznakibacter xylanolyticus</name>
    <dbReference type="NCBI Taxonomy" id="990"/>
    <lineage>
        <taxon>Bacteria</taxon>
        <taxon>Pseudomonadati</taxon>
        <taxon>Bacteroidota</taxon>
        <taxon>Bacteroidia</taxon>
        <taxon>Marinilabiliales</taxon>
        <taxon>Marinilabiliaceae</taxon>
        <taxon>Breznakibacter</taxon>
    </lineage>
</organism>
<comment type="caution">
    <text evidence="1">The sequence shown here is derived from an EMBL/GenBank/DDBJ whole genome shotgun (WGS) entry which is preliminary data.</text>
</comment>
<accession>A0A2W7NVQ6</accession>
<dbReference type="AlphaFoldDB" id="A0A2W7NVQ6"/>
<keyword evidence="2" id="KW-1185">Reference proteome</keyword>
<dbReference type="Proteomes" id="UP000249239">
    <property type="component" value="Unassembled WGS sequence"/>
</dbReference>
<gene>
    <name evidence="1" type="ORF">LX69_02149</name>
</gene>
<name>A0A2W7NVQ6_9BACT</name>
<dbReference type="EMBL" id="QKZK01000016">
    <property type="protein sequence ID" value="PZX15312.1"/>
    <property type="molecule type" value="Genomic_DNA"/>
</dbReference>
<evidence type="ECO:0000313" key="2">
    <source>
        <dbReference type="Proteomes" id="UP000249239"/>
    </source>
</evidence>
<proteinExistence type="predicted"/>
<dbReference type="RefSeq" id="WP_170124329.1">
    <property type="nucleotide sequence ID" value="NZ_QKZK01000016.1"/>
</dbReference>
<dbReference type="PROSITE" id="PS51257">
    <property type="entry name" value="PROKAR_LIPOPROTEIN"/>
    <property type="match status" value="1"/>
</dbReference>
<evidence type="ECO:0000313" key="1">
    <source>
        <dbReference type="EMBL" id="PZX15312.1"/>
    </source>
</evidence>
<sequence length="48" mass="5554">MKQHIFTLVIILTSLAFYGCENLFEYSPYQVNLDGQKTKRNETALTTL</sequence>
<protein>
    <submittedName>
        <fullName evidence="1">Uncharacterized protein</fullName>
    </submittedName>
</protein>
<reference evidence="1 2" key="1">
    <citation type="submission" date="2018-06" db="EMBL/GenBank/DDBJ databases">
        <title>Genomic Encyclopedia of Archaeal and Bacterial Type Strains, Phase II (KMG-II): from individual species to whole genera.</title>
        <authorList>
            <person name="Goeker M."/>
        </authorList>
    </citation>
    <scope>NUCLEOTIDE SEQUENCE [LARGE SCALE GENOMIC DNA]</scope>
    <source>
        <strain evidence="1 2">DSM 6779</strain>
    </source>
</reference>